<dbReference type="Gene3D" id="3.40.50.2000">
    <property type="entry name" value="Glycogen Phosphorylase B"/>
    <property type="match status" value="2"/>
</dbReference>
<keyword evidence="2 4" id="KW-0808">Transferase</keyword>
<evidence type="ECO:0000256" key="1">
    <source>
        <dbReference type="ARBA" id="ARBA00022676"/>
    </source>
</evidence>
<dbReference type="AlphaFoldDB" id="A0A7Y9X3S9"/>
<dbReference type="EMBL" id="JACCHK010000001">
    <property type="protein sequence ID" value="NYH44717.1"/>
    <property type="molecule type" value="Genomic_DNA"/>
</dbReference>
<dbReference type="SUPFAM" id="SSF53756">
    <property type="entry name" value="UDP-Glycosyltransferase/glycogen phosphorylase"/>
    <property type="match status" value="1"/>
</dbReference>
<reference evidence="4 5" key="1">
    <citation type="submission" date="2020-07" db="EMBL/GenBank/DDBJ databases">
        <title>Sequencing the genomes of 1000 actinobacteria strains.</title>
        <authorList>
            <person name="Klenk H.-P."/>
        </authorList>
    </citation>
    <scope>NUCLEOTIDE SEQUENCE [LARGE SCALE GENOMIC DNA]</scope>
    <source>
        <strain evidence="4 5">DSM 45876</strain>
    </source>
</reference>
<proteinExistence type="predicted"/>
<dbReference type="PANTHER" id="PTHR12526:SF572">
    <property type="entry name" value="BLL5144 PROTEIN"/>
    <property type="match status" value="1"/>
</dbReference>
<dbReference type="Proteomes" id="UP000523545">
    <property type="component" value="Unassembled WGS sequence"/>
</dbReference>
<keyword evidence="5" id="KW-1185">Reference proteome</keyword>
<dbReference type="InterPro" id="IPR028098">
    <property type="entry name" value="Glyco_trans_4-like_N"/>
</dbReference>
<comment type="caution">
    <text evidence="4">The sequence shown here is derived from an EMBL/GenBank/DDBJ whole genome shotgun (WGS) entry which is preliminary data.</text>
</comment>
<evidence type="ECO:0000259" key="3">
    <source>
        <dbReference type="Pfam" id="PF13439"/>
    </source>
</evidence>
<organism evidence="4 5">
    <name type="scientific">Micromonospora jinlongensis</name>
    <dbReference type="NCBI Taxonomy" id="1287877"/>
    <lineage>
        <taxon>Bacteria</taxon>
        <taxon>Bacillati</taxon>
        <taxon>Actinomycetota</taxon>
        <taxon>Actinomycetes</taxon>
        <taxon>Micromonosporales</taxon>
        <taxon>Micromonosporaceae</taxon>
        <taxon>Micromonospora</taxon>
    </lineage>
</organism>
<feature type="domain" description="Glycosyltransferase subfamily 4-like N-terminal" evidence="3">
    <location>
        <begin position="40"/>
        <end position="186"/>
    </location>
</feature>
<dbReference type="GO" id="GO:0016757">
    <property type="term" value="F:glycosyltransferase activity"/>
    <property type="evidence" value="ECO:0007669"/>
    <property type="project" value="UniProtKB-KW"/>
</dbReference>
<protein>
    <submittedName>
        <fullName evidence="4">Glycosyltransferase involved in cell wall biosynthesis</fullName>
    </submittedName>
</protein>
<name>A0A7Y9X3S9_9ACTN</name>
<dbReference type="Pfam" id="PF13439">
    <property type="entry name" value="Glyco_transf_4"/>
    <property type="match status" value="1"/>
</dbReference>
<sequence>MRRSRVRLTAYSCGGRQPEGTTFMPSYGFLSTHPPTRCGLATFNAALAAQLTADGTHGGIVRVTDHGDDQRPVPGVVHTWSARDPAGWRDAAAALNAYDVAIVQHEYGIYPGTDGEEVLPLLRRLSVPSIVVLHTVLSQPSARQKSLLEQIVATAGAVVTMTDTARDRLLVGYAVPAGKVTVIPHGAAELAGVPVDRRARPHLLTWGLIGPGKGIEWSLRALARLQDLEPTPTYTVAGRTHPKVIEHHGEAYRAGLHQLGAQLGVGHSVDYQDIYHDQEALGRLIRSADVVVLPYDSREQVTSGVLIEAVAAGVPVVATAFPHAVELLTGGPGLVVPHQNPAALAKAIRRVLTEPGLTARLAGRVRPLAADLRWPAVAARYGTLADELLAARSPAVSAVPA</sequence>
<evidence type="ECO:0000256" key="2">
    <source>
        <dbReference type="ARBA" id="ARBA00022679"/>
    </source>
</evidence>
<gene>
    <name evidence="4" type="ORF">HNR22_004444</name>
</gene>
<keyword evidence="1" id="KW-0328">Glycosyltransferase</keyword>
<dbReference type="Pfam" id="PF13692">
    <property type="entry name" value="Glyco_trans_1_4"/>
    <property type="match status" value="1"/>
</dbReference>
<dbReference type="PANTHER" id="PTHR12526">
    <property type="entry name" value="GLYCOSYLTRANSFERASE"/>
    <property type="match status" value="1"/>
</dbReference>
<evidence type="ECO:0000313" key="4">
    <source>
        <dbReference type="EMBL" id="NYH44717.1"/>
    </source>
</evidence>
<evidence type="ECO:0000313" key="5">
    <source>
        <dbReference type="Proteomes" id="UP000523545"/>
    </source>
</evidence>
<accession>A0A7Y9X3S9</accession>